<dbReference type="SMART" id="SM00387">
    <property type="entry name" value="HATPase_c"/>
    <property type="match status" value="1"/>
</dbReference>
<dbReference type="PRINTS" id="PR00344">
    <property type="entry name" value="BCTRLSENSOR"/>
</dbReference>
<evidence type="ECO:0000259" key="15">
    <source>
        <dbReference type="PROSITE" id="PS50110"/>
    </source>
</evidence>
<keyword evidence="6 13" id="KW-0597">Phosphoprotein</keyword>
<dbReference type="GO" id="GO:0000155">
    <property type="term" value="F:phosphorelay sensor kinase activity"/>
    <property type="evidence" value="ECO:0007669"/>
    <property type="project" value="InterPro"/>
</dbReference>
<dbReference type="Gene3D" id="3.40.50.180">
    <property type="entry name" value="Methylesterase CheB, C-terminal domain"/>
    <property type="match status" value="1"/>
</dbReference>
<accession>A0A2N7WA06</accession>
<name>A0A2N7WA06_9BURK</name>
<evidence type="ECO:0000256" key="3">
    <source>
        <dbReference type="ARBA" id="ARBA00012438"/>
    </source>
</evidence>
<sequence>MRPRPAFVPAGQALRFGRNGSTLRMRETQSCRPTSMSDQSQGHPLASRFAFPVVGIDASHDGIEALSNFFKAVPNSPGAAFVVVLSIPANSDQSLSEALRGMTNMPIVSVQQTVRIEPDHVYIVAPPVVWTIVENELHAAPSIGAEERLHNLGRASVDEVERRRDEFLAVVSHELKHPLHLISASAELIAHSTEAHANSSIARAADTIRRTVLGQAQIIDDLLDMSRLRTGKLSITKRPIDFKEVVQRICHTMQDEAQRKDIDFRLSVPDEAVSVNADLTRIEQIVWNLVSNALKFTEDDGKIAVKLSIDGRYAVLSVTDNGIGIDPSALPHIFQMFEQCCTTASAVRGGLGIGLSLVKELVAIHGGDVEAHSEGMGHGATFTVKLPRIVEKVDPAPCGACPTRFLSGEKVMLVDDDRETVETFRLLLEMEGATVTVATSAEEALELLARQPPSLILSDLGMPRMSGIEFIKAVRQRPQWRSIKAIALSGFGRLSDIEEAMQSGFDGHLTKPVMLDALLSTIARVKAT</sequence>
<dbReference type="GO" id="GO:0006935">
    <property type="term" value="P:chemotaxis"/>
    <property type="evidence" value="ECO:0007669"/>
    <property type="project" value="UniProtKB-KW"/>
</dbReference>
<keyword evidence="4" id="KW-1003">Cell membrane</keyword>
<comment type="catalytic activity">
    <reaction evidence="1">
        <text>ATP + protein L-histidine = ADP + protein N-phospho-L-histidine.</text>
        <dbReference type="EC" id="2.7.13.3"/>
    </reaction>
</comment>
<dbReference type="Pfam" id="PF00512">
    <property type="entry name" value="HisKA"/>
    <property type="match status" value="1"/>
</dbReference>
<dbReference type="SUPFAM" id="SSF47384">
    <property type="entry name" value="Homodimeric domain of signal transducing histidine kinase"/>
    <property type="match status" value="1"/>
</dbReference>
<dbReference type="SUPFAM" id="SSF55874">
    <property type="entry name" value="ATPase domain of HSP90 chaperone/DNA topoisomerase II/histidine kinase"/>
    <property type="match status" value="1"/>
</dbReference>
<keyword evidence="10" id="KW-0067">ATP-binding</keyword>
<keyword evidence="12" id="KW-0472">Membrane</keyword>
<feature type="modified residue" description="4-aspartylphosphate" evidence="13">
    <location>
        <position position="459"/>
    </location>
</feature>
<dbReference type="InterPro" id="IPR035909">
    <property type="entry name" value="CheB_C"/>
</dbReference>
<dbReference type="AlphaFoldDB" id="A0A2N7WA06"/>
<dbReference type="GO" id="GO:0005886">
    <property type="term" value="C:plasma membrane"/>
    <property type="evidence" value="ECO:0007669"/>
    <property type="project" value="UniProtKB-SubCell"/>
</dbReference>
<dbReference type="InterPro" id="IPR003594">
    <property type="entry name" value="HATPase_dom"/>
</dbReference>
<dbReference type="FunFam" id="3.30.565.10:FF:000023">
    <property type="entry name" value="PAS domain-containing sensor histidine kinase"/>
    <property type="match status" value="1"/>
</dbReference>
<dbReference type="GO" id="GO:0000156">
    <property type="term" value="F:phosphorelay response regulator activity"/>
    <property type="evidence" value="ECO:0007669"/>
    <property type="project" value="InterPro"/>
</dbReference>
<keyword evidence="7" id="KW-0808">Transferase</keyword>
<dbReference type="InterPro" id="IPR005467">
    <property type="entry name" value="His_kinase_dom"/>
</dbReference>
<dbReference type="SUPFAM" id="SSF52172">
    <property type="entry name" value="CheY-like"/>
    <property type="match status" value="1"/>
</dbReference>
<protein>
    <recommendedName>
        <fullName evidence="3">histidine kinase</fullName>
        <ecNumber evidence="3">2.7.13.3</ecNumber>
    </recommendedName>
</protein>
<dbReference type="Pfam" id="PF00072">
    <property type="entry name" value="Response_reg"/>
    <property type="match status" value="1"/>
</dbReference>
<evidence type="ECO:0000259" key="14">
    <source>
        <dbReference type="PROSITE" id="PS50109"/>
    </source>
</evidence>
<dbReference type="Gene3D" id="3.40.50.2300">
    <property type="match status" value="1"/>
</dbReference>
<keyword evidence="9" id="KW-0418">Kinase</keyword>
<evidence type="ECO:0000256" key="5">
    <source>
        <dbReference type="ARBA" id="ARBA00022500"/>
    </source>
</evidence>
<dbReference type="Pfam" id="PF01339">
    <property type="entry name" value="CheB_methylest"/>
    <property type="match status" value="1"/>
</dbReference>
<keyword evidence="11" id="KW-0902">Two-component regulatory system</keyword>
<evidence type="ECO:0000256" key="12">
    <source>
        <dbReference type="ARBA" id="ARBA00023136"/>
    </source>
</evidence>
<evidence type="ECO:0000256" key="6">
    <source>
        <dbReference type="ARBA" id="ARBA00022553"/>
    </source>
</evidence>
<feature type="domain" description="Response regulatory" evidence="15">
    <location>
        <begin position="410"/>
        <end position="526"/>
    </location>
</feature>
<dbReference type="CDD" id="cd00075">
    <property type="entry name" value="HATPase"/>
    <property type="match status" value="1"/>
</dbReference>
<proteinExistence type="predicted"/>
<evidence type="ECO:0000313" key="16">
    <source>
        <dbReference type="EMBL" id="PMS26231.1"/>
    </source>
</evidence>
<gene>
    <name evidence="16" type="ORF">C0Z19_08395</name>
</gene>
<dbReference type="PANTHER" id="PTHR43547">
    <property type="entry name" value="TWO-COMPONENT HISTIDINE KINASE"/>
    <property type="match status" value="1"/>
</dbReference>
<dbReference type="EC" id="2.7.13.3" evidence="3"/>
<dbReference type="Gene3D" id="3.30.565.10">
    <property type="entry name" value="Histidine kinase-like ATPase, C-terminal domain"/>
    <property type="match status" value="1"/>
</dbReference>
<dbReference type="GO" id="GO:0005524">
    <property type="term" value="F:ATP binding"/>
    <property type="evidence" value="ECO:0007669"/>
    <property type="project" value="UniProtKB-KW"/>
</dbReference>
<dbReference type="InterPro" id="IPR036890">
    <property type="entry name" value="HATPase_C_sf"/>
</dbReference>
<evidence type="ECO:0000256" key="9">
    <source>
        <dbReference type="ARBA" id="ARBA00022777"/>
    </source>
</evidence>
<dbReference type="EMBL" id="PNYB01000005">
    <property type="protein sequence ID" value="PMS26231.1"/>
    <property type="molecule type" value="Genomic_DNA"/>
</dbReference>
<dbReference type="InterPro" id="IPR000673">
    <property type="entry name" value="Sig_transdc_resp-reg_Me-estase"/>
</dbReference>
<dbReference type="InterPro" id="IPR036097">
    <property type="entry name" value="HisK_dim/P_sf"/>
</dbReference>
<dbReference type="SUPFAM" id="SSF52738">
    <property type="entry name" value="Methylesterase CheB, C-terminal domain"/>
    <property type="match status" value="1"/>
</dbReference>
<dbReference type="SMART" id="SM00448">
    <property type="entry name" value="REC"/>
    <property type="match status" value="1"/>
</dbReference>
<dbReference type="GO" id="GO:0008984">
    <property type="term" value="F:protein-glutamate methylesterase activity"/>
    <property type="evidence" value="ECO:0007669"/>
    <property type="project" value="InterPro"/>
</dbReference>
<dbReference type="SMART" id="SM00388">
    <property type="entry name" value="HisKA"/>
    <property type="match status" value="1"/>
</dbReference>
<organism evidence="16 17">
    <name type="scientific">Trinickia soli</name>
    <dbReference type="NCBI Taxonomy" id="380675"/>
    <lineage>
        <taxon>Bacteria</taxon>
        <taxon>Pseudomonadati</taxon>
        <taxon>Pseudomonadota</taxon>
        <taxon>Betaproteobacteria</taxon>
        <taxon>Burkholderiales</taxon>
        <taxon>Burkholderiaceae</taxon>
        <taxon>Trinickia</taxon>
    </lineage>
</organism>
<dbReference type="GO" id="GO:0005737">
    <property type="term" value="C:cytoplasm"/>
    <property type="evidence" value="ECO:0007669"/>
    <property type="project" value="InterPro"/>
</dbReference>
<reference evidence="16 17" key="1">
    <citation type="submission" date="2018-01" db="EMBL/GenBank/DDBJ databases">
        <title>Whole genome analyses suggest that Burkholderia sensu lato contains two further novel genera in the rhizoxinica-symbiotica group Mycetohabitans gen. nov., and Trinickia gen. nov.: implications for the evolution of diazotrophy and nodulation in the Burkholderiaceae.</title>
        <authorList>
            <person name="Estrada-de los Santos P."/>
            <person name="Palmer M."/>
            <person name="Chavez-Ramirez B."/>
            <person name="Beukes C."/>
            <person name="Steenkamp E.T."/>
            <person name="Hirsch A.M."/>
            <person name="Manyaka P."/>
            <person name="Maluk M."/>
            <person name="Lafos M."/>
            <person name="Crook M."/>
            <person name="Gross E."/>
            <person name="Simon M.F."/>
            <person name="Bueno dos Reis Junior F."/>
            <person name="Poole P.S."/>
            <person name="Venter S.N."/>
            <person name="James E.K."/>
        </authorList>
    </citation>
    <scope>NUCLEOTIDE SEQUENCE [LARGE SCALE GENOMIC DNA]</scope>
    <source>
        <strain evidence="16 17">GP25-8</strain>
    </source>
</reference>
<keyword evidence="5" id="KW-0145">Chemotaxis</keyword>
<dbReference type="InterPro" id="IPR004358">
    <property type="entry name" value="Sig_transdc_His_kin-like_C"/>
</dbReference>
<evidence type="ECO:0000256" key="10">
    <source>
        <dbReference type="ARBA" id="ARBA00022840"/>
    </source>
</evidence>
<dbReference type="Gene3D" id="1.10.287.130">
    <property type="match status" value="1"/>
</dbReference>
<evidence type="ECO:0000256" key="7">
    <source>
        <dbReference type="ARBA" id="ARBA00022679"/>
    </source>
</evidence>
<dbReference type="CDD" id="cd00082">
    <property type="entry name" value="HisKA"/>
    <property type="match status" value="1"/>
</dbReference>
<evidence type="ECO:0000256" key="8">
    <source>
        <dbReference type="ARBA" id="ARBA00022741"/>
    </source>
</evidence>
<dbReference type="InterPro" id="IPR011006">
    <property type="entry name" value="CheY-like_superfamily"/>
</dbReference>
<feature type="domain" description="Histidine kinase" evidence="14">
    <location>
        <begin position="170"/>
        <end position="390"/>
    </location>
</feature>
<keyword evidence="8" id="KW-0547">Nucleotide-binding</keyword>
<dbReference type="Proteomes" id="UP000235347">
    <property type="component" value="Unassembled WGS sequence"/>
</dbReference>
<evidence type="ECO:0000313" key="17">
    <source>
        <dbReference type="Proteomes" id="UP000235347"/>
    </source>
</evidence>
<dbReference type="PROSITE" id="PS50109">
    <property type="entry name" value="HIS_KIN"/>
    <property type="match status" value="1"/>
</dbReference>
<evidence type="ECO:0000256" key="13">
    <source>
        <dbReference type="PROSITE-ProRule" id="PRU00169"/>
    </source>
</evidence>
<dbReference type="PANTHER" id="PTHR43547:SF2">
    <property type="entry name" value="HYBRID SIGNAL TRANSDUCTION HISTIDINE KINASE C"/>
    <property type="match status" value="1"/>
</dbReference>
<dbReference type="CDD" id="cd17580">
    <property type="entry name" value="REC_2_DhkD-like"/>
    <property type="match status" value="1"/>
</dbReference>
<dbReference type="Pfam" id="PF02518">
    <property type="entry name" value="HATPase_c"/>
    <property type="match status" value="1"/>
</dbReference>
<evidence type="ECO:0000256" key="2">
    <source>
        <dbReference type="ARBA" id="ARBA00004236"/>
    </source>
</evidence>
<comment type="subcellular location">
    <subcellularLocation>
        <location evidence="2">Cell membrane</location>
    </subcellularLocation>
</comment>
<comment type="caution">
    <text evidence="16">The sequence shown here is derived from an EMBL/GenBank/DDBJ whole genome shotgun (WGS) entry which is preliminary data.</text>
</comment>
<dbReference type="InterPro" id="IPR003661">
    <property type="entry name" value="HisK_dim/P_dom"/>
</dbReference>
<keyword evidence="17" id="KW-1185">Reference proteome</keyword>
<evidence type="ECO:0000256" key="11">
    <source>
        <dbReference type="ARBA" id="ARBA00023012"/>
    </source>
</evidence>
<evidence type="ECO:0000256" key="1">
    <source>
        <dbReference type="ARBA" id="ARBA00000085"/>
    </source>
</evidence>
<dbReference type="InterPro" id="IPR001789">
    <property type="entry name" value="Sig_transdc_resp-reg_receiver"/>
</dbReference>
<dbReference type="PROSITE" id="PS50110">
    <property type="entry name" value="RESPONSE_REGULATORY"/>
    <property type="match status" value="1"/>
</dbReference>
<evidence type="ECO:0000256" key="4">
    <source>
        <dbReference type="ARBA" id="ARBA00022475"/>
    </source>
</evidence>